<evidence type="ECO:0000313" key="8">
    <source>
        <dbReference type="EMBL" id="CAD9430993.1"/>
    </source>
</evidence>
<keyword evidence="5 7" id="KW-0472">Membrane</keyword>
<dbReference type="SUPFAM" id="SSF103473">
    <property type="entry name" value="MFS general substrate transporter"/>
    <property type="match status" value="1"/>
</dbReference>
<reference evidence="8" key="1">
    <citation type="submission" date="2021-01" db="EMBL/GenBank/DDBJ databases">
        <authorList>
            <person name="Corre E."/>
            <person name="Pelletier E."/>
            <person name="Niang G."/>
            <person name="Scheremetjew M."/>
            <person name="Finn R."/>
            <person name="Kale V."/>
            <person name="Holt S."/>
            <person name="Cochrane G."/>
            <person name="Meng A."/>
            <person name="Brown T."/>
            <person name="Cohen L."/>
        </authorList>
    </citation>
    <scope>NUCLEOTIDE SEQUENCE</scope>
    <source>
        <strain evidence="8">UTEX LB 985</strain>
    </source>
</reference>
<dbReference type="Gene3D" id="1.20.1250.20">
    <property type="entry name" value="MFS general substrate transporter like domains"/>
    <property type="match status" value="1"/>
</dbReference>
<name>A0A7S2G6G4_9EUKA</name>
<feature type="transmembrane region" description="Helical" evidence="7">
    <location>
        <begin position="282"/>
        <end position="308"/>
    </location>
</feature>
<dbReference type="GO" id="GO:0016020">
    <property type="term" value="C:membrane"/>
    <property type="evidence" value="ECO:0007669"/>
    <property type="project" value="UniProtKB-SubCell"/>
</dbReference>
<feature type="transmembrane region" description="Helical" evidence="7">
    <location>
        <begin position="428"/>
        <end position="448"/>
    </location>
</feature>
<sequence>MRGSFSAPLALLANTAEEITPAANISSLVSLNPALSTQPLVSENGSAPTHLQAPSSPPPPSDCGLAPVPDMTQWPLVALCSCLVLIFIWDIGAYWILGYEPPFRKRRAQTRQEPLVAKSSTAKEEPGADSATATKGYDEVEQATLSSKLPLLLSLGINNMVLDAGYALPVTYLPCSLMAKGADQTDAGLVVGLLGGGVVVGCLTAPYLLKVLPPLDIIRTSSILVGISSAFFGIANLITDPTALVAALSVCRVIFGFCMGCNETTGQSMIYRMVREDQIASVNGTIMSIRMLGMLGSPVLGSVLYYLGGAVAPMLFYSAIFPILYLVIACFLMPMLSDNLNPGANPNQATVLDIVRVCPSWWVFALWLVSPFYFYGIEPLMSPVLSNPPYNLDYVTIGAWCLITPASMTLSMPIFMTVHKKIGVIGHISANTVVFLVGLALCGPSKLIPLEPSFPLFATALVLCAITYVTSLALSPLMLLDILWREAGLTKKELSGALAATNWSCLYGVGFIAPIISSSIYQTTGNDLGWFTTACFIWTAALTPPTLFFLSRNLNPTLAYGSCSGKQEDEQIEQGQSKARA</sequence>
<organism evidence="8">
    <name type="scientific">Haptolina brevifila</name>
    <dbReference type="NCBI Taxonomy" id="156173"/>
    <lineage>
        <taxon>Eukaryota</taxon>
        <taxon>Haptista</taxon>
        <taxon>Haptophyta</taxon>
        <taxon>Prymnesiophyceae</taxon>
        <taxon>Prymnesiales</taxon>
        <taxon>Prymnesiaceae</taxon>
        <taxon>Haptolina</taxon>
    </lineage>
</organism>
<keyword evidence="3 7" id="KW-0812">Transmembrane</keyword>
<evidence type="ECO:0008006" key="9">
    <source>
        <dbReference type="Google" id="ProtNLM"/>
    </source>
</evidence>
<evidence type="ECO:0000256" key="5">
    <source>
        <dbReference type="ARBA" id="ARBA00023136"/>
    </source>
</evidence>
<evidence type="ECO:0000256" key="4">
    <source>
        <dbReference type="ARBA" id="ARBA00022989"/>
    </source>
</evidence>
<feature type="transmembrane region" description="Helical" evidence="7">
    <location>
        <begin position="394"/>
        <end position="416"/>
    </location>
</feature>
<evidence type="ECO:0000256" key="7">
    <source>
        <dbReference type="SAM" id="Phobius"/>
    </source>
</evidence>
<feature type="transmembrane region" description="Helical" evidence="7">
    <location>
        <begin position="496"/>
        <end position="516"/>
    </location>
</feature>
<feature type="transmembrane region" description="Helical" evidence="7">
    <location>
        <begin position="74"/>
        <end position="97"/>
    </location>
</feature>
<dbReference type="PANTHER" id="PTHR23506">
    <property type="entry name" value="GH10249P"/>
    <property type="match status" value="1"/>
</dbReference>
<dbReference type="InterPro" id="IPR011701">
    <property type="entry name" value="MFS"/>
</dbReference>
<comment type="subcellular location">
    <subcellularLocation>
        <location evidence="1">Membrane</location>
        <topology evidence="1">Multi-pass membrane protein</topology>
    </subcellularLocation>
</comment>
<proteinExistence type="predicted"/>
<feature type="transmembrane region" description="Helical" evidence="7">
    <location>
        <begin position="528"/>
        <end position="550"/>
    </location>
</feature>
<evidence type="ECO:0000256" key="6">
    <source>
        <dbReference type="SAM" id="MobiDB-lite"/>
    </source>
</evidence>
<dbReference type="AlphaFoldDB" id="A0A7S2G6G4"/>
<dbReference type="EMBL" id="HBGU01018970">
    <property type="protein sequence ID" value="CAD9430993.1"/>
    <property type="molecule type" value="Transcribed_RNA"/>
</dbReference>
<feature type="transmembrane region" description="Helical" evidence="7">
    <location>
        <begin position="354"/>
        <end position="374"/>
    </location>
</feature>
<keyword evidence="2" id="KW-0813">Transport</keyword>
<gene>
    <name evidence="8" type="ORF">CBRE1094_LOCUS10339</name>
</gene>
<feature type="region of interest" description="Disordered" evidence="6">
    <location>
        <begin position="39"/>
        <end position="64"/>
    </location>
</feature>
<evidence type="ECO:0000256" key="2">
    <source>
        <dbReference type="ARBA" id="ARBA00022448"/>
    </source>
</evidence>
<feature type="region of interest" description="Disordered" evidence="6">
    <location>
        <begin position="110"/>
        <end position="135"/>
    </location>
</feature>
<feature type="compositionally biased region" description="Polar residues" evidence="6">
    <location>
        <begin position="39"/>
        <end position="54"/>
    </location>
</feature>
<dbReference type="PANTHER" id="PTHR23506:SF26">
    <property type="entry name" value="MFS-TYPE TRANSPORTER SLC18B1"/>
    <property type="match status" value="1"/>
</dbReference>
<evidence type="ECO:0000256" key="1">
    <source>
        <dbReference type="ARBA" id="ARBA00004141"/>
    </source>
</evidence>
<accession>A0A7S2G6G4</accession>
<protein>
    <recommendedName>
        <fullName evidence="9">Major facilitator superfamily (MFS) profile domain-containing protein</fullName>
    </recommendedName>
</protein>
<keyword evidence="4 7" id="KW-1133">Transmembrane helix</keyword>
<dbReference type="GO" id="GO:0022857">
    <property type="term" value="F:transmembrane transporter activity"/>
    <property type="evidence" value="ECO:0007669"/>
    <property type="project" value="InterPro"/>
</dbReference>
<feature type="transmembrane region" description="Helical" evidence="7">
    <location>
        <begin position="188"/>
        <end position="209"/>
    </location>
</feature>
<feature type="transmembrane region" description="Helical" evidence="7">
    <location>
        <begin position="454"/>
        <end position="484"/>
    </location>
</feature>
<feature type="transmembrane region" description="Helical" evidence="7">
    <location>
        <begin position="314"/>
        <end position="333"/>
    </location>
</feature>
<dbReference type="Pfam" id="PF07690">
    <property type="entry name" value="MFS_1"/>
    <property type="match status" value="1"/>
</dbReference>
<evidence type="ECO:0000256" key="3">
    <source>
        <dbReference type="ARBA" id="ARBA00022692"/>
    </source>
</evidence>
<dbReference type="InterPro" id="IPR036259">
    <property type="entry name" value="MFS_trans_sf"/>
</dbReference>
<dbReference type="InterPro" id="IPR050930">
    <property type="entry name" value="MFS_Vesicular_Transporter"/>
</dbReference>